<feature type="chain" id="PRO_5045521212" evidence="1">
    <location>
        <begin position="23"/>
        <end position="138"/>
    </location>
</feature>
<accession>A0ABS5DDD4</accession>
<dbReference type="RefSeq" id="WP_210969689.1">
    <property type="nucleotide sequence ID" value="NZ_JAGPXE010000003.1"/>
</dbReference>
<sequence length="138" mass="14153">MRRRLRTTAAALALLSAPALTACVTYLPAAPTITIPVPEAPVAPAAPYEVPQPSAGRTSGCVASYETAQSHVDICGSAGSLYYYGSSDSGSITLRAYTSGSGYATESNDGHVYHVDDSALTIARHGTIISSQSVLSSS</sequence>
<evidence type="ECO:0000256" key="1">
    <source>
        <dbReference type="SAM" id="SignalP"/>
    </source>
</evidence>
<dbReference type="Proteomes" id="UP000674084">
    <property type="component" value="Unassembled WGS sequence"/>
</dbReference>
<feature type="signal peptide" evidence="1">
    <location>
        <begin position="1"/>
        <end position="22"/>
    </location>
</feature>
<organism evidence="2 3">
    <name type="scientific">Saccharopolyspora endophytica</name>
    <dbReference type="NCBI Taxonomy" id="543886"/>
    <lineage>
        <taxon>Bacteria</taxon>
        <taxon>Bacillati</taxon>
        <taxon>Actinomycetota</taxon>
        <taxon>Actinomycetes</taxon>
        <taxon>Pseudonocardiales</taxon>
        <taxon>Pseudonocardiaceae</taxon>
        <taxon>Saccharopolyspora</taxon>
    </lineage>
</organism>
<keyword evidence="3" id="KW-1185">Reference proteome</keyword>
<gene>
    <name evidence="2" type="ORF">KBO27_10120</name>
</gene>
<evidence type="ECO:0000313" key="2">
    <source>
        <dbReference type="EMBL" id="MBQ0924299.1"/>
    </source>
</evidence>
<reference evidence="2 3" key="1">
    <citation type="submission" date="2021-04" db="EMBL/GenBank/DDBJ databases">
        <title>Whole-genome sequencing of Saccharopolyspora endophytica KCTC 19397.</title>
        <authorList>
            <person name="Ay H."/>
            <person name="Saygin H."/>
            <person name="Sahin N."/>
        </authorList>
    </citation>
    <scope>NUCLEOTIDE SEQUENCE [LARGE SCALE GENOMIC DNA]</scope>
    <source>
        <strain evidence="2 3">KCTC 19397</strain>
    </source>
</reference>
<keyword evidence="1" id="KW-0732">Signal</keyword>
<dbReference type="EMBL" id="JAGPXE010000003">
    <property type="protein sequence ID" value="MBQ0924299.1"/>
    <property type="molecule type" value="Genomic_DNA"/>
</dbReference>
<comment type="caution">
    <text evidence="2">The sequence shown here is derived from an EMBL/GenBank/DDBJ whole genome shotgun (WGS) entry which is preliminary data.</text>
</comment>
<name>A0ABS5DDD4_9PSEU</name>
<protein>
    <submittedName>
        <fullName evidence="2">Uncharacterized protein</fullName>
    </submittedName>
</protein>
<dbReference type="PROSITE" id="PS51257">
    <property type="entry name" value="PROKAR_LIPOPROTEIN"/>
    <property type="match status" value="1"/>
</dbReference>
<proteinExistence type="predicted"/>
<evidence type="ECO:0000313" key="3">
    <source>
        <dbReference type="Proteomes" id="UP000674084"/>
    </source>
</evidence>